<evidence type="ECO:0000259" key="5">
    <source>
        <dbReference type="PROSITE" id="PS51034"/>
    </source>
</evidence>
<keyword evidence="3" id="KW-0472">Membrane</keyword>
<dbReference type="Proteomes" id="UP001497482">
    <property type="component" value="Chromosome 10"/>
</dbReference>
<dbReference type="PROSITE" id="PS51034">
    <property type="entry name" value="ZP_2"/>
    <property type="match status" value="1"/>
</dbReference>
<evidence type="ECO:0000256" key="2">
    <source>
        <dbReference type="ARBA" id="ARBA00023157"/>
    </source>
</evidence>
<accession>A0AAV2J3P1</accession>
<evidence type="ECO:0000256" key="4">
    <source>
        <dbReference type="SAM" id="SignalP"/>
    </source>
</evidence>
<dbReference type="SMART" id="SM00241">
    <property type="entry name" value="ZP"/>
    <property type="match status" value="1"/>
</dbReference>
<dbReference type="PANTHER" id="PTHR14002">
    <property type="entry name" value="ENDOGLIN/TGF-BETA RECEPTOR TYPE III"/>
    <property type="match status" value="1"/>
</dbReference>
<keyword evidence="2" id="KW-1015">Disulfide bond</keyword>
<keyword evidence="1 4" id="KW-0732">Signal</keyword>
<feature type="transmembrane region" description="Helical" evidence="3">
    <location>
        <begin position="377"/>
        <end position="400"/>
    </location>
</feature>
<sequence>MSTTWSNPTAMKAAIFVCLIFLILRTDAQTIPEACIGSNTNREPRDTDIEVTCGTEFMDLSILLCPIYQANYNESLLILNEQTQAGCKGIADFTASPPVVKFRFSLNKESLSSCNNKFNILDFTGAGNFLQFSNVQAVNISGSLVTTDPTLGLITYRPQITYMYSCQYPLQYIINNTALNVAGLNIAQNENNGSFINTLRMRLFDDNTYSTPLIIPTSGLDLKKQVFVEVRATNLSDRFNVLLDRCFATVAEYPEASSGYDLFVGCDFDPQTQLQENGDSQTAKFVFEAFRFMEHKNMAVSSFYLHCITRLCNVSACESMKPVCSETGGQRRRREAEDGSAMVTSPLIVVGPHVMSDKDSAIYDRAVASQDDYSSPVVAVIVCVAILSLLLVVMGAYFTWNLRHKLRL</sequence>
<evidence type="ECO:0000313" key="7">
    <source>
        <dbReference type="Proteomes" id="UP001497482"/>
    </source>
</evidence>
<keyword evidence="3" id="KW-1133">Transmembrane helix</keyword>
<evidence type="ECO:0000256" key="3">
    <source>
        <dbReference type="SAM" id="Phobius"/>
    </source>
</evidence>
<dbReference type="Pfam" id="PF00100">
    <property type="entry name" value="Zona_pellucida"/>
    <property type="match status" value="1"/>
</dbReference>
<dbReference type="PANTHER" id="PTHR14002:SF10">
    <property type="entry name" value="ZONA PELLUCIDA-LIKE DOMAIN-CONTAINING PROTEIN 1-RELATED"/>
    <property type="match status" value="1"/>
</dbReference>
<dbReference type="Gene3D" id="2.60.40.4100">
    <property type="entry name" value="Zona pellucida, ZP-C domain"/>
    <property type="match status" value="1"/>
</dbReference>
<keyword evidence="7" id="KW-1185">Reference proteome</keyword>
<dbReference type="InterPro" id="IPR001507">
    <property type="entry name" value="ZP_dom"/>
</dbReference>
<organism evidence="6 7">
    <name type="scientific">Knipowitschia caucasica</name>
    <name type="common">Caucasian dwarf goby</name>
    <name type="synonym">Pomatoschistus caucasicus</name>
    <dbReference type="NCBI Taxonomy" id="637954"/>
    <lineage>
        <taxon>Eukaryota</taxon>
        <taxon>Metazoa</taxon>
        <taxon>Chordata</taxon>
        <taxon>Craniata</taxon>
        <taxon>Vertebrata</taxon>
        <taxon>Euteleostomi</taxon>
        <taxon>Actinopterygii</taxon>
        <taxon>Neopterygii</taxon>
        <taxon>Teleostei</taxon>
        <taxon>Neoteleostei</taxon>
        <taxon>Acanthomorphata</taxon>
        <taxon>Gobiaria</taxon>
        <taxon>Gobiiformes</taxon>
        <taxon>Gobioidei</taxon>
        <taxon>Gobiidae</taxon>
        <taxon>Gobiinae</taxon>
        <taxon>Knipowitschia</taxon>
    </lineage>
</organism>
<feature type="signal peptide" evidence="4">
    <location>
        <begin position="1"/>
        <end position="28"/>
    </location>
</feature>
<dbReference type="InterPro" id="IPR055355">
    <property type="entry name" value="ZP-C"/>
</dbReference>
<dbReference type="EMBL" id="OZ035832">
    <property type="protein sequence ID" value="CAL1570637.1"/>
    <property type="molecule type" value="Genomic_DNA"/>
</dbReference>
<name>A0AAV2J3P1_KNICA</name>
<reference evidence="6 7" key="1">
    <citation type="submission" date="2024-04" db="EMBL/GenBank/DDBJ databases">
        <authorList>
            <person name="Waldvogel A.-M."/>
            <person name="Schoenle A."/>
        </authorList>
    </citation>
    <scope>NUCLEOTIDE SEQUENCE [LARGE SCALE GENOMIC DNA]</scope>
</reference>
<evidence type="ECO:0000256" key="1">
    <source>
        <dbReference type="ARBA" id="ARBA00022729"/>
    </source>
</evidence>
<feature type="domain" description="ZP" evidence="5">
    <location>
        <begin position="52"/>
        <end position="331"/>
    </location>
</feature>
<protein>
    <recommendedName>
        <fullName evidence="5">ZP domain-containing protein</fullName>
    </recommendedName>
</protein>
<gene>
    <name evidence="6" type="ORF">KC01_LOCUS2893</name>
</gene>
<proteinExistence type="predicted"/>
<dbReference type="InterPro" id="IPR042235">
    <property type="entry name" value="ZP-C_dom"/>
</dbReference>
<dbReference type="AlphaFoldDB" id="A0AAV2J3P1"/>
<evidence type="ECO:0000313" key="6">
    <source>
        <dbReference type="EMBL" id="CAL1570637.1"/>
    </source>
</evidence>
<feature type="chain" id="PRO_5043685252" description="ZP domain-containing protein" evidence="4">
    <location>
        <begin position="29"/>
        <end position="408"/>
    </location>
</feature>
<keyword evidence="3" id="KW-0812">Transmembrane</keyword>